<feature type="compositionally biased region" description="Basic and acidic residues" evidence="1">
    <location>
        <begin position="104"/>
        <end position="118"/>
    </location>
</feature>
<accession>A0AAV5KS60</accession>
<feature type="compositionally biased region" description="Polar residues" evidence="1">
    <location>
        <begin position="30"/>
        <end position="55"/>
    </location>
</feature>
<evidence type="ECO:0000256" key="1">
    <source>
        <dbReference type="SAM" id="MobiDB-lite"/>
    </source>
</evidence>
<gene>
    <name evidence="2" type="ORF">SLEP1_g36662</name>
</gene>
<proteinExistence type="predicted"/>
<dbReference type="AlphaFoldDB" id="A0AAV5KS60"/>
<dbReference type="PANTHER" id="PTHR34190">
    <property type="entry name" value="EXPRESSED PROTEIN"/>
    <property type="match status" value="1"/>
</dbReference>
<dbReference type="Proteomes" id="UP001054252">
    <property type="component" value="Unassembled WGS sequence"/>
</dbReference>
<dbReference type="EMBL" id="BPVZ01000076">
    <property type="protein sequence ID" value="GKV27492.1"/>
    <property type="molecule type" value="Genomic_DNA"/>
</dbReference>
<sequence>MAIIERPILSRLDILDNVVRQLEEIRGYNNKSAKSSCESSGTLSSDGQYPSSSDVSPKWLEKHCRPIDDVLMEIEAKGTLIDRLHHLEDRVLKVCLQLEEELEAEKRREDENENEEKKLHSHKKGIKQLVKHCVKGKPTKHKAR</sequence>
<feature type="region of interest" description="Disordered" evidence="1">
    <location>
        <begin position="30"/>
        <end position="58"/>
    </location>
</feature>
<comment type="caution">
    <text evidence="2">The sequence shown here is derived from an EMBL/GenBank/DDBJ whole genome shotgun (WGS) entry which is preliminary data.</text>
</comment>
<feature type="region of interest" description="Disordered" evidence="1">
    <location>
        <begin position="103"/>
        <end position="144"/>
    </location>
</feature>
<evidence type="ECO:0000313" key="3">
    <source>
        <dbReference type="Proteomes" id="UP001054252"/>
    </source>
</evidence>
<name>A0AAV5KS60_9ROSI</name>
<keyword evidence="3" id="KW-1185">Reference proteome</keyword>
<organism evidence="2 3">
    <name type="scientific">Rubroshorea leprosula</name>
    <dbReference type="NCBI Taxonomy" id="152421"/>
    <lineage>
        <taxon>Eukaryota</taxon>
        <taxon>Viridiplantae</taxon>
        <taxon>Streptophyta</taxon>
        <taxon>Embryophyta</taxon>
        <taxon>Tracheophyta</taxon>
        <taxon>Spermatophyta</taxon>
        <taxon>Magnoliopsida</taxon>
        <taxon>eudicotyledons</taxon>
        <taxon>Gunneridae</taxon>
        <taxon>Pentapetalae</taxon>
        <taxon>rosids</taxon>
        <taxon>malvids</taxon>
        <taxon>Malvales</taxon>
        <taxon>Dipterocarpaceae</taxon>
        <taxon>Rubroshorea</taxon>
    </lineage>
</organism>
<protein>
    <submittedName>
        <fullName evidence="2">Uncharacterized protein</fullName>
    </submittedName>
</protein>
<reference evidence="2 3" key="1">
    <citation type="journal article" date="2021" name="Commun. Biol.">
        <title>The genome of Shorea leprosula (Dipterocarpaceae) highlights the ecological relevance of drought in aseasonal tropical rainforests.</title>
        <authorList>
            <person name="Ng K.K.S."/>
            <person name="Kobayashi M.J."/>
            <person name="Fawcett J.A."/>
            <person name="Hatakeyama M."/>
            <person name="Paape T."/>
            <person name="Ng C.H."/>
            <person name="Ang C.C."/>
            <person name="Tnah L.H."/>
            <person name="Lee C.T."/>
            <person name="Nishiyama T."/>
            <person name="Sese J."/>
            <person name="O'Brien M.J."/>
            <person name="Copetti D."/>
            <person name="Mohd Noor M.I."/>
            <person name="Ong R.C."/>
            <person name="Putra M."/>
            <person name="Sireger I.Z."/>
            <person name="Indrioko S."/>
            <person name="Kosugi Y."/>
            <person name="Izuno A."/>
            <person name="Isagi Y."/>
            <person name="Lee S.L."/>
            <person name="Shimizu K.K."/>
        </authorList>
    </citation>
    <scope>NUCLEOTIDE SEQUENCE [LARGE SCALE GENOMIC DNA]</scope>
    <source>
        <strain evidence="2">214</strain>
    </source>
</reference>
<evidence type="ECO:0000313" key="2">
    <source>
        <dbReference type="EMBL" id="GKV27492.1"/>
    </source>
</evidence>
<feature type="compositionally biased region" description="Basic residues" evidence="1">
    <location>
        <begin position="119"/>
        <end position="144"/>
    </location>
</feature>
<dbReference type="PANTHER" id="PTHR34190:SF4">
    <property type="entry name" value="EXPRESSED PROTEIN"/>
    <property type="match status" value="1"/>
</dbReference>